<dbReference type="Proteomes" id="UP001175227">
    <property type="component" value="Unassembled WGS sequence"/>
</dbReference>
<dbReference type="EMBL" id="JAUEPR010000046">
    <property type="protein sequence ID" value="KAK0471829.1"/>
    <property type="molecule type" value="Genomic_DNA"/>
</dbReference>
<reference evidence="1" key="1">
    <citation type="submission" date="2023-06" db="EMBL/GenBank/DDBJ databases">
        <authorList>
            <consortium name="Lawrence Berkeley National Laboratory"/>
            <person name="Ahrendt S."/>
            <person name="Sahu N."/>
            <person name="Indic B."/>
            <person name="Wong-Bajracharya J."/>
            <person name="Merenyi Z."/>
            <person name="Ke H.-M."/>
            <person name="Monk M."/>
            <person name="Kocsube S."/>
            <person name="Drula E."/>
            <person name="Lipzen A."/>
            <person name="Balint B."/>
            <person name="Henrissat B."/>
            <person name="Andreopoulos B."/>
            <person name="Martin F.M."/>
            <person name="Harder C.B."/>
            <person name="Rigling D."/>
            <person name="Ford K.L."/>
            <person name="Foster G.D."/>
            <person name="Pangilinan J."/>
            <person name="Papanicolaou A."/>
            <person name="Barry K."/>
            <person name="LaButti K."/>
            <person name="Viragh M."/>
            <person name="Koriabine M."/>
            <person name="Yan M."/>
            <person name="Riley R."/>
            <person name="Champramary S."/>
            <person name="Plett K.L."/>
            <person name="Tsai I.J."/>
            <person name="Slot J."/>
            <person name="Sipos G."/>
            <person name="Plett J."/>
            <person name="Nagy L.G."/>
            <person name="Grigoriev I.V."/>
        </authorList>
    </citation>
    <scope>NUCLEOTIDE SEQUENCE</scope>
    <source>
        <strain evidence="1">ICMP 16352</strain>
    </source>
</reference>
<gene>
    <name evidence="1" type="ORF">IW261DRAFT_1424778</name>
</gene>
<accession>A0AA39NUI2</accession>
<comment type="caution">
    <text evidence="1">The sequence shown here is derived from an EMBL/GenBank/DDBJ whole genome shotgun (WGS) entry which is preliminary data.</text>
</comment>
<keyword evidence="2" id="KW-1185">Reference proteome</keyword>
<sequence length="507" mass="56950">MEIHGIPDAQHSKKIYSTQITPRFDRIRRCNDWLSFKADKLIKLQVQFCKGRRAWMDFNLLKHDSTFVHSNIGSTSITITMEIHLPSKSVSCDLPNFGCADYWPMIPQYYITWCNYPALLHILCGVPAVVCIFVDYFDLDGLGLVTAIISHLVLFVDLISPFISTTTTPSSSTSTTAVDDRCDASQRFTQRLYAYVVKHDFYVLTLILAAHAVGIEVVTKSRYAKGEKALTSTWCYSLTNSAFGFGMRTQGTKARPPNVCTGTGPAHLTVESVCIEGSKSRSRPACTPSAIVNADLMEFRQQWDNSGDKGGILLREVYQLSILLAQNVESETGCQWMAPQRLEREPYICTYLKSLCTARIFVGRDAVIDEDTGALLTIVYKLIILGQVCSIRRLLLLLLTSHTDLYEVIILPDKSGIRRTTTTVGHTRVTAMPQAVDAAENPHFFNASKSSVSHRLASPLDGGELVQRRSSSEAECKVNVHMDQLWVVTMVLRKIWFKFKYRLFDEI</sequence>
<dbReference type="AlphaFoldDB" id="A0AA39NUI2"/>
<evidence type="ECO:0000313" key="1">
    <source>
        <dbReference type="EMBL" id="KAK0471829.1"/>
    </source>
</evidence>
<proteinExistence type="predicted"/>
<name>A0AA39NUI2_9AGAR</name>
<protein>
    <submittedName>
        <fullName evidence="1">Uncharacterized protein</fullName>
    </submittedName>
</protein>
<organism evidence="1 2">
    <name type="scientific">Armillaria novae-zelandiae</name>
    <dbReference type="NCBI Taxonomy" id="153914"/>
    <lineage>
        <taxon>Eukaryota</taxon>
        <taxon>Fungi</taxon>
        <taxon>Dikarya</taxon>
        <taxon>Basidiomycota</taxon>
        <taxon>Agaricomycotina</taxon>
        <taxon>Agaricomycetes</taxon>
        <taxon>Agaricomycetidae</taxon>
        <taxon>Agaricales</taxon>
        <taxon>Marasmiineae</taxon>
        <taxon>Physalacriaceae</taxon>
        <taxon>Armillaria</taxon>
    </lineage>
</organism>
<evidence type="ECO:0000313" key="2">
    <source>
        <dbReference type="Proteomes" id="UP001175227"/>
    </source>
</evidence>